<feature type="domain" description="Peptidase S8/S53" evidence="9">
    <location>
        <begin position="54"/>
        <end position="317"/>
    </location>
</feature>
<evidence type="ECO:0000256" key="8">
    <source>
        <dbReference type="SAM" id="SignalP"/>
    </source>
</evidence>
<evidence type="ECO:0000256" key="7">
    <source>
        <dbReference type="SAM" id="Phobius"/>
    </source>
</evidence>
<dbReference type="PRINTS" id="PR00723">
    <property type="entry name" value="SUBTILISIN"/>
</dbReference>
<comment type="similarity">
    <text evidence="1 5">Belongs to the peptidase S8 family.</text>
</comment>
<keyword evidence="7" id="KW-0472">Membrane</keyword>
<dbReference type="EC" id="3.4.21.-" evidence="10"/>
<protein>
    <submittedName>
        <fullName evidence="10">Peptidase, S8/S53 family</fullName>
        <ecNumber evidence="10">3.4.21.-</ecNumber>
    </submittedName>
</protein>
<evidence type="ECO:0000256" key="3">
    <source>
        <dbReference type="ARBA" id="ARBA00022801"/>
    </source>
</evidence>
<evidence type="ECO:0000259" key="9">
    <source>
        <dbReference type="Pfam" id="PF00082"/>
    </source>
</evidence>
<name>D4YQW7_9MICO</name>
<dbReference type="PANTHER" id="PTHR43806:SF11">
    <property type="entry name" value="CEREVISIN-RELATED"/>
    <property type="match status" value="1"/>
</dbReference>
<keyword evidence="7" id="KW-0812">Transmembrane</keyword>
<evidence type="ECO:0000256" key="6">
    <source>
        <dbReference type="SAM" id="MobiDB-lite"/>
    </source>
</evidence>
<dbReference type="eggNOG" id="COG1404">
    <property type="taxonomic scope" value="Bacteria"/>
</dbReference>
<dbReference type="InterPro" id="IPR050131">
    <property type="entry name" value="Peptidase_S8_subtilisin-like"/>
</dbReference>
<dbReference type="SUPFAM" id="SSF52743">
    <property type="entry name" value="Subtilisin-like"/>
    <property type="match status" value="1"/>
</dbReference>
<feature type="region of interest" description="Disordered" evidence="6">
    <location>
        <begin position="347"/>
        <end position="382"/>
    </location>
</feature>
<organism evidence="10 11">
    <name type="scientific">Brevibacterium mcbrellneri ATCC 49030</name>
    <dbReference type="NCBI Taxonomy" id="585530"/>
    <lineage>
        <taxon>Bacteria</taxon>
        <taxon>Bacillati</taxon>
        <taxon>Actinomycetota</taxon>
        <taxon>Actinomycetes</taxon>
        <taxon>Micrococcales</taxon>
        <taxon>Brevibacteriaceae</taxon>
        <taxon>Brevibacterium</taxon>
    </lineage>
</organism>
<dbReference type="PROSITE" id="PS00137">
    <property type="entry name" value="SUBTILASE_HIS"/>
    <property type="match status" value="1"/>
</dbReference>
<feature type="compositionally biased region" description="Basic and acidic residues" evidence="6">
    <location>
        <begin position="347"/>
        <end position="361"/>
    </location>
</feature>
<dbReference type="PROSITE" id="PS51892">
    <property type="entry name" value="SUBTILASE"/>
    <property type="match status" value="1"/>
</dbReference>
<dbReference type="InterPro" id="IPR036852">
    <property type="entry name" value="Peptidase_S8/S53_dom_sf"/>
</dbReference>
<evidence type="ECO:0000313" key="10">
    <source>
        <dbReference type="EMBL" id="EFG46358.1"/>
    </source>
</evidence>
<feature type="transmembrane region" description="Helical" evidence="7">
    <location>
        <begin position="386"/>
        <end position="408"/>
    </location>
</feature>
<evidence type="ECO:0000256" key="5">
    <source>
        <dbReference type="PROSITE-ProRule" id="PRU01240"/>
    </source>
</evidence>
<dbReference type="InterPro" id="IPR000209">
    <property type="entry name" value="Peptidase_S8/S53_dom"/>
</dbReference>
<feature type="active site" description="Charge relay system" evidence="5">
    <location>
        <position position="63"/>
    </location>
</feature>
<dbReference type="Proteomes" id="UP000005714">
    <property type="component" value="Unassembled WGS sequence"/>
</dbReference>
<evidence type="ECO:0000313" key="11">
    <source>
        <dbReference type="Proteomes" id="UP000005714"/>
    </source>
</evidence>
<evidence type="ECO:0000256" key="4">
    <source>
        <dbReference type="ARBA" id="ARBA00022825"/>
    </source>
</evidence>
<feature type="active site" description="Charge relay system" evidence="5">
    <location>
        <position position="102"/>
    </location>
</feature>
<proteinExistence type="inferred from homology"/>
<comment type="caution">
    <text evidence="10">The sequence shown here is derived from an EMBL/GenBank/DDBJ whole genome shotgun (WGS) entry which is preliminary data.</text>
</comment>
<dbReference type="GO" id="GO:0006508">
    <property type="term" value="P:proteolysis"/>
    <property type="evidence" value="ECO:0007669"/>
    <property type="project" value="UniProtKB-KW"/>
</dbReference>
<dbReference type="InterPro" id="IPR015500">
    <property type="entry name" value="Peptidase_S8_subtilisin-rel"/>
</dbReference>
<accession>D4YQW7</accession>
<dbReference type="AlphaFoldDB" id="D4YQW7"/>
<dbReference type="InterPro" id="IPR023827">
    <property type="entry name" value="Peptidase_S8_Asp-AS"/>
</dbReference>
<feature type="signal peptide" evidence="8">
    <location>
        <begin position="1"/>
        <end position="29"/>
    </location>
</feature>
<evidence type="ECO:0000256" key="2">
    <source>
        <dbReference type="ARBA" id="ARBA00022670"/>
    </source>
</evidence>
<dbReference type="PANTHER" id="PTHR43806">
    <property type="entry name" value="PEPTIDASE S8"/>
    <property type="match status" value="1"/>
</dbReference>
<reference evidence="10 11" key="1">
    <citation type="submission" date="2010-04" db="EMBL/GenBank/DDBJ databases">
        <authorList>
            <person name="Qin X."/>
            <person name="Bachman B."/>
            <person name="Battles P."/>
            <person name="Bell A."/>
            <person name="Bess C."/>
            <person name="Bickham C."/>
            <person name="Chaboub L."/>
            <person name="Chen D."/>
            <person name="Coyle M."/>
            <person name="Deiros D.R."/>
            <person name="Dinh H."/>
            <person name="Forbes L."/>
            <person name="Fowler G."/>
            <person name="Francisco L."/>
            <person name="Fu Q."/>
            <person name="Gubbala S."/>
            <person name="Hale W."/>
            <person name="Han Y."/>
            <person name="Hemphill L."/>
            <person name="Highlander S.K."/>
            <person name="Hirani K."/>
            <person name="Hogues M."/>
            <person name="Jackson L."/>
            <person name="Jakkamsetti A."/>
            <person name="Javaid M."/>
            <person name="Jiang H."/>
            <person name="Korchina V."/>
            <person name="Kovar C."/>
            <person name="Lara F."/>
            <person name="Lee S."/>
            <person name="Mata R."/>
            <person name="Mathew T."/>
            <person name="Moen C."/>
            <person name="Morales K."/>
            <person name="Munidasa M."/>
            <person name="Nazareth L."/>
            <person name="Ngo R."/>
            <person name="Nguyen L."/>
            <person name="Okwuonu G."/>
            <person name="Ongeri F."/>
            <person name="Patil S."/>
            <person name="Petrosino J."/>
            <person name="Pham C."/>
            <person name="Pham P."/>
            <person name="Pu L.-L."/>
            <person name="Puazo M."/>
            <person name="Raj R."/>
            <person name="Reid J."/>
            <person name="Rouhana J."/>
            <person name="Saada N."/>
            <person name="Shang Y."/>
            <person name="Simmons D."/>
            <person name="Thornton R."/>
            <person name="Warren J."/>
            <person name="Weissenberger G."/>
            <person name="Zhang J."/>
            <person name="Zhang L."/>
            <person name="Zhou C."/>
            <person name="Zhu D."/>
            <person name="Muzny D."/>
            <person name="Worley K."/>
            <person name="Gibbs R."/>
        </authorList>
    </citation>
    <scope>NUCLEOTIDE SEQUENCE [LARGE SCALE GENOMIC DNA]</scope>
    <source>
        <strain evidence="10 11">ATCC 49030</strain>
    </source>
</reference>
<dbReference type="STRING" id="585530.HMPREF0183_2327"/>
<feature type="chain" id="PRO_5003067644" evidence="8">
    <location>
        <begin position="30"/>
        <end position="421"/>
    </location>
</feature>
<keyword evidence="2 5" id="KW-0645">Protease</keyword>
<dbReference type="EMBL" id="ADNU01000085">
    <property type="protein sequence ID" value="EFG46358.1"/>
    <property type="molecule type" value="Genomic_DNA"/>
</dbReference>
<dbReference type="GO" id="GO:0004252">
    <property type="term" value="F:serine-type endopeptidase activity"/>
    <property type="evidence" value="ECO:0007669"/>
    <property type="project" value="UniProtKB-UniRule"/>
</dbReference>
<keyword evidence="3 5" id="KW-0378">Hydrolase</keyword>
<keyword evidence="8" id="KW-0732">Signal</keyword>
<keyword evidence="4 5" id="KW-0720">Serine protease</keyword>
<evidence type="ECO:0000256" key="1">
    <source>
        <dbReference type="ARBA" id="ARBA00011073"/>
    </source>
</evidence>
<feature type="active site" description="Charge relay system" evidence="5">
    <location>
        <position position="265"/>
    </location>
</feature>
<dbReference type="InterPro" id="IPR022398">
    <property type="entry name" value="Peptidase_S8_His-AS"/>
</dbReference>
<sequence>MPKLRQVLGSLAILVLGGSLLSPGAPVHAAPKASPGQWFIESYGIDKAWERTTGKGVKVAIIDSGVKGDHENLTGKVVGAKDFSGSKTDGQTPVGPKDTVRHGTAVAGVIAGNGSNLGPRGVAPDAELLSASMWLGSGGPADAPSSRQQAADAIKWSVDNGAKVINMSLGWADPAWPEYWDEAFSYAYEKDAVIIACVGNASQGATRAWSPATVPGVVGVGGLKKDDSIDSESTAPGIAVDLMGPAQKIPVPYYEGGYAEAEGCSFAAPFVSGVAALIRSEHPEYSADQVVAAVTSTAKPVKGHDQEKPVDPIVGHGRIDPVAALDAKPGKDVKSAKKELAEWVRMHRRAQESSKPGKDVIEGDADNPGTTSAHQPTPHDRNQLPWFYVPLLSVGGALILSGVVVWLVQSRRGKNDSGKMR</sequence>
<dbReference type="PROSITE" id="PS00136">
    <property type="entry name" value="SUBTILASE_ASP"/>
    <property type="match status" value="1"/>
</dbReference>
<keyword evidence="7" id="KW-1133">Transmembrane helix</keyword>
<gene>
    <name evidence="10" type="ORF">HMPREF0183_2327</name>
</gene>
<dbReference type="Pfam" id="PF00082">
    <property type="entry name" value="Peptidase_S8"/>
    <property type="match status" value="1"/>
</dbReference>
<keyword evidence="11" id="KW-1185">Reference proteome</keyword>
<dbReference type="Gene3D" id="3.40.50.200">
    <property type="entry name" value="Peptidase S8/S53 domain"/>
    <property type="match status" value="1"/>
</dbReference>